<accession>A0AA39YA56</accession>
<proteinExistence type="predicted"/>
<comment type="caution">
    <text evidence="1">The sequence shown here is derived from an EMBL/GenBank/DDBJ whole genome shotgun (WGS) entry which is preliminary data.</text>
</comment>
<reference evidence="1" key="1">
    <citation type="submission" date="2023-06" db="EMBL/GenBank/DDBJ databases">
        <title>Genome-scale phylogeny and comparative genomics of the fungal order Sordariales.</title>
        <authorList>
            <consortium name="Lawrence Berkeley National Laboratory"/>
            <person name="Hensen N."/>
            <person name="Bonometti L."/>
            <person name="Westerberg I."/>
            <person name="Brannstrom I.O."/>
            <person name="Guillou S."/>
            <person name="Cros-Aarteil S."/>
            <person name="Calhoun S."/>
            <person name="Haridas S."/>
            <person name="Kuo A."/>
            <person name="Mondo S."/>
            <person name="Pangilinan J."/>
            <person name="Riley R."/>
            <person name="Labutti K."/>
            <person name="Andreopoulos B."/>
            <person name="Lipzen A."/>
            <person name="Chen C."/>
            <person name="Yanf M."/>
            <person name="Daum C."/>
            <person name="Ng V."/>
            <person name="Clum A."/>
            <person name="Steindorff A."/>
            <person name="Ohm R."/>
            <person name="Martin F."/>
            <person name="Silar P."/>
            <person name="Natvig D."/>
            <person name="Lalanne C."/>
            <person name="Gautier V."/>
            <person name="Ament-Velasquez S.L."/>
            <person name="Kruys A."/>
            <person name="Hutchinson M.I."/>
            <person name="Powell A.J."/>
            <person name="Barry K."/>
            <person name="Miller A.N."/>
            <person name="Grigoriev I.V."/>
            <person name="Debuchy R."/>
            <person name="Gladieux P."/>
            <person name="Thoren M.H."/>
            <person name="Johannesson H."/>
        </authorList>
    </citation>
    <scope>NUCLEOTIDE SEQUENCE</scope>
    <source>
        <strain evidence="1">SMH2532-1</strain>
    </source>
</reference>
<protein>
    <submittedName>
        <fullName evidence="1">Uncharacterized protein</fullName>
    </submittedName>
</protein>
<keyword evidence="2" id="KW-1185">Reference proteome</keyword>
<organism evidence="1 2">
    <name type="scientific">Cercophora newfieldiana</name>
    <dbReference type="NCBI Taxonomy" id="92897"/>
    <lineage>
        <taxon>Eukaryota</taxon>
        <taxon>Fungi</taxon>
        <taxon>Dikarya</taxon>
        <taxon>Ascomycota</taxon>
        <taxon>Pezizomycotina</taxon>
        <taxon>Sordariomycetes</taxon>
        <taxon>Sordariomycetidae</taxon>
        <taxon>Sordariales</taxon>
        <taxon>Lasiosphaeriaceae</taxon>
        <taxon>Cercophora</taxon>
    </lineage>
</organism>
<name>A0AA39YA56_9PEZI</name>
<evidence type="ECO:0000313" key="2">
    <source>
        <dbReference type="Proteomes" id="UP001174936"/>
    </source>
</evidence>
<dbReference type="Proteomes" id="UP001174936">
    <property type="component" value="Unassembled WGS sequence"/>
</dbReference>
<dbReference type="EMBL" id="JAULSV010000003">
    <property type="protein sequence ID" value="KAK0648872.1"/>
    <property type="molecule type" value="Genomic_DNA"/>
</dbReference>
<gene>
    <name evidence="1" type="ORF">B0T16DRAFT_122284</name>
</gene>
<evidence type="ECO:0000313" key="1">
    <source>
        <dbReference type="EMBL" id="KAK0648872.1"/>
    </source>
</evidence>
<sequence length="116" mass="13106">MLHSLHASSIPAWHDKKLVRAASRFIPDVPSLTARREAVRRFIKILDTIRALLMQGSLSDLLSRPICHGVALAPQWSTPSSASVSIAERFAHQQTVRPSFPQEEWTGSHPWFPFIR</sequence>
<dbReference type="AlphaFoldDB" id="A0AA39YA56"/>